<dbReference type="RefSeq" id="WP_071616871.1">
    <property type="nucleotide sequence ID" value="NZ_MINN01000022.1"/>
</dbReference>
<evidence type="ECO:0000313" key="3">
    <source>
        <dbReference type="Proteomes" id="UP000182062"/>
    </source>
</evidence>
<dbReference type="OrthoDB" id="2941453at2"/>
<name>A0A1J6W8V3_9BACI</name>
<organism evidence="2 3">
    <name type="scientific">Rossellomorea aquimaris</name>
    <dbReference type="NCBI Taxonomy" id="189382"/>
    <lineage>
        <taxon>Bacteria</taxon>
        <taxon>Bacillati</taxon>
        <taxon>Bacillota</taxon>
        <taxon>Bacilli</taxon>
        <taxon>Bacillales</taxon>
        <taxon>Bacillaceae</taxon>
        <taxon>Rossellomorea</taxon>
    </lineage>
</organism>
<dbReference type="AlphaFoldDB" id="A0A1J6W8V3"/>
<proteinExistence type="predicted"/>
<evidence type="ECO:0000313" key="2">
    <source>
        <dbReference type="EMBL" id="OIU73148.1"/>
    </source>
</evidence>
<comment type="caution">
    <text evidence="2">The sequence shown here is derived from an EMBL/GenBank/DDBJ whole genome shotgun (WGS) entry which is preliminary data.</text>
</comment>
<sequence>MELKSIGVLISCLSVLTFCVVKAIEEASRYTSGGTFNFMGWYIYAFIIIVFLTGVFLVIKRDDSEE</sequence>
<keyword evidence="3" id="KW-1185">Reference proteome</keyword>
<keyword evidence="1" id="KW-1133">Transmembrane helix</keyword>
<evidence type="ECO:0000256" key="1">
    <source>
        <dbReference type="SAM" id="Phobius"/>
    </source>
</evidence>
<protein>
    <submittedName>
        <fullName evidence="2">Uncharacterized protein</fullName>
    </submittedName>
</protein>
<keyword evidence="1" id="KW-0472">Membrane</keyword>
<accession>A0A1J6W8V3</accession>
<gene>
    <name evidence="2" type="ORF">BHE18_14810</name>
</gene>
<feature type="transmembrane region" description="Helical" evidence="1">
    <location>
        <begin position="39"/>
        <end position="59"/>
    </location>
</feature>
<dbReference type="EMBL" id="MINN01000022">
    <property type="protein sequence ID" value="OIU73148.1"/>
    <property type="molecule type" value="Genomic_DNA"/>
</dbReference>
<reference evidence="2 3" key="1">
    <citation type="submission" date="2016-09" db="EMBL/GenBank/DDBJ databases">
        <title>Bacillus aquimaris SAMM genome sequence reveals colonization and biosurfactant production capacities.</title>
        <authorList>
            <person name="Waghmode S.R."/>
            <person name="Suryavanshi M.V."/>
        </authorList>
    </citation>
    <scope>NUCLEOTIDE SEQUENCE [LARGE SCALE GENOMIC DNA]</scope>
    <source>
        <strain evidence="2 3">SAMM</strain>
    </source>
</reference>
<keyword evidence="1" id="KW-0812">Transmembrane</keyword>
<dbReference type="Proteomes" id="UP000182062">
    <property type="component" value="Unassembled WGS sequence"/>
</dbReference>